<dbReference type="InterPro" id="IPR021777">
    <property type="entry name" value="SANBR_BTB"/>
</dbReference>
<comment type="caution">
    <text evidence="3">The sequence shown here is derived from an EMBL/GenBank/DDBJ whole genome shotgun (WGS) entry which is preliminary data.</text>
</comment>
<dbReference type="Pfam" id="PF11822">
    <property type="entry name" value="BTB_SANBR"/>
    <property type="match status" value="1"/>
</dbReference>
<reference evidence="3" key="1">
    <citation type="journal article" date="2023" name="Insect Mol. Biol.">
        <title>Genome sequencing provides insights into the evolution of gene families encoding plant cell wall-degrading enzymes in longhorned beetles.</title>
        <authorList>
            <person name="Shin N.R."/>
            <person name="Okamura Y."/>
            <person name="Kirsch R."/>
            <person name="Pauchet Y."/>
        </authorList>
    </citation>
    <scope>NUCLEOTIDE SEQUENCE</scope>
    <source>
        <strain evidence="3">RBIC_L_NR</strain>
    </source>
</reference>
<evidence type="ECO:0000256" key="1">
    <source>
        <dbReference type="SAM" id="MobiDB-lite"/>
    </source>
</evidence>
<proteinExistence type="predicted"/>
<feature type="compositionally biased region" description="Polar residues" evidence="1">
    <location>
        <begin position="173"/>
        <end position="183"/>
    </location>
</feature>
<feature type="region of interest" description="Disordered" evidence="1">
    <location>
        <begin position="77"/>
        <end position="102"/>
    </location>
</feature>
<feature type="domain" description="SANT and BTB" evidence="2">
    <location>
        <begin position="145"/>
        <end position="245"/>
    </location>
</feature>
<dbReference type="PANTHER" id="PTHR20946">
    <property type="entry name" value="SANT AND BTB DOMAIN REGULATOR OF CLASS SWITCH RECOMBINATION"/>
    <property type="match status" value="1"/>
</dbReference>
<name>A0AAV8X746_9CUCU</name>
<dbReference type="AlphaFoldDB" id="A0AAV8X746"/>
<organism evidence="3 4">
    <name type="scientific">Rhamnusium bicolor</name>
    <dbReference type="NCBI Taxonomy" id="1586634"/>
    <lineage>
        <taxon>Eukaryota</taxon>
        <taxon>Metazoa</taxon>
        <taxon>Ecdysozoa</taxon>
        <taxon>Arthropoda</taxon>
        <taxon>Hexapoda</taxon>
        <taxon>Insecta</taxon>
        <taxon>Pterygota</taxon>
        <taxon>Neoptera</taxon>
        <taxon>Endopterygota</taxon>
        <taxon>Coleoptera</taxon>
        <taxon>Polyphaga</taxon>
        <taxon>Cucujiformia</taxon>
        <taxon>Chrysomeloidea</taxon>
        <taxon>Cerambycidae</taxon>
        <taxon>Lepturinae</taxon>
        <taxon>Rhagiini</taxon>
        <taxon>Rhamnusium</taxon>
    </lineage>
</organism>
<dbReference type="Proteomes" id="UP001162156">
    <property type="component" value="Unassembled WGS sequence"/>
</dbReference>
<evidence type="ECO:0000313" key="3">
    <source>
        <dbReference type="EMBL" id="KAJ8933777.1"/>
    </source>
</evidence>
<feature type="compositionally biased region" description="Polar residues" evidence="1">
    <location>
        <begin position="77"/>
        <end position="90"/>
    </location>
</feature>
<keyword evidence="4" id="KW-1185">Reference proteome</keyword>
<evidence type="ECO:0000313" key="4">
    <source>
        <dbReference type="Proteomes" id="UP001162156"/>
    </source>
</evidence>
<dbReference type="InterPro" id="IPR045902">
    <property type="entry name" value="SANBR-like"/>
</dbReference>
<gene>
    <name evidence="3" type="ORF">NQ314_013813</name>
</gene>
<feature type="region of interest" description="Disordered" evidence="1">
    <location>
        <begin position="154"/>
        <end position="183"/>
    </location>
</feature>
<evidence type="ECO:0000259" key="2">
    <source>
        <dbReference type="Pfam" id="PF11822"/>
    </source>
</evidence>
<sequence>MDSQSDNSKTTISVKATNKLKINSDAAQISIREFLNFLKTAYQVQDSVEGILLSGGMTEAVNWLKCKENQIALKKNSSYSQTSDTNLSNESGDDKNVNSKRSLTNVSDSELLKRQLGEVLSEGLLDSVLPYLVQNAKNSSRKNSVIKMFDKPIHSSQSIHSSNERIAGRRRSSAPQLSQSKQSQRLEDMDISVHCDIGIFEWLMQWVKRESLLEEDWPELDPQCVIPILVSAAFLQMEPLLNDCLFFCHEHMNEILRTNTNLSCLNDSVLTRLAAMYTNIEVEAIKDRKDKIQSRLFSKLIQSLAEPEPESLRGHWCSMARVFRCEKCQQFITPEVAEKIPCIPPCMRLEPDGTITSLHIKDPAWNINDYIVKLHKTLKTWRKVYWRLWGDSHFLFCVCTQGVRDSTIFTMLETFRHIVEEEPPQLLFPERLTRLVARGK</sequence>
<accession>A0AAV8X746</accession>
<dbReference type="PANTHER" id="PTHR20946:SF0">
    <property type="entry name" value="SANT AND BTB DOMAIN REGULATOR OF CLASS SWITCH RECOMBINATION"/>
    <property type="match status" value="1"/>
</dbReference>
<protein>
    <recommendedName>
        <fullName evidence="2">SANT and BTB domain-containing protein</fullName>
    </recommendedName>
</protein>
<dbReference type="EMBL" id="JANEYF010003814">
    <property type="protein sequence ID" value="KAJ8933777.1"/>
    <property type="molecule type" value="Genomic_DNA"/>
</dbReference>